<evidence type="ECO:0000256" key="1">
    <source>
        <dbReference type="ARBA" id="ARBA00023015"/>
    </source>
</evidence>
<dbReference type="Proteomes" id="UP000289784">
    <property type="component" value="Unassembled WGS sequence"/>
</dbReference>
<keyword evidence="2" id="KW-0238">DNA-binding</keyword>
<name>A0A4Q1JWA5_9GAMM</name>
<dbReference type="InterPro" id="IPR050204">
    <property type="entry name" value="AraC_XylS_family_regulators"/>
</dbReference>
<dbReference type="PANTHER" id="PTHR46796:SF7">
    <property type="entry name" value="ARAC FAMILY TRANSCRIPTIONAL REGULATOR"/>
    <property type="match status" value="1"/>
</dbReference>
<dbReference type="PANTHER" id="PTHR46796">
    <property type="entry name" value="HTH-TYPE TRANSCRIPTIONAL ACTIVATOR RHAS-RELATED"/>
    <property type="match status" value="1"/>
</dbReference>
<sequence length="311" mass="33754">MIPSQSSNDDPLSGVLTALGAQSTGVTRLQARGEWALSFPEKHRLKLVAVIRGQAWIRLPRRAAERVVEGQVLLIGSTPYVIASDPHATPVDGVSRYAGQDSVCLGERDGAKDGEEAVFIGAGIVFGDEDGRFLLDALPRFMAIHSASPSAVAVRRILELLDAETGRQRMGIARVAACLSEVLVVEALRAYMQTQASAPTGWIGALGDRHIGAALTLMHRDVSHAWTVAELASRVGMSRSAFSSRFSETVGQAPLQYLTQWRMLLARRLLAESDMELVRVAEQVGYRSASAFGHAFKRIFGEAPKRLVRPR</sequence>
<dbReference type="InterPro" id="IPR009057">
    <property type="entry name" value="Homeodomain-like_sf"/>
</dbReference>
<dbReference type="PROSITE" id="PS01124">
    <property type="entry name" value="HTH_ARAC_FAMILY_2"/>
    <property type="match status" value="1"/>
</dbReference>
<dbReference type="Gene3D" id="1.10.10.60">
    <property type="entry name" value="Homeodomain-like"/>
    <property type="match status" value="2"/>
</dbReference>
<protein>
    <submittedName>
        <fullName evidence="5">AraC family transcriptional regulator</fullName>
    </submittedName>
</protein>
<organism evidence="5 6">
    <name type="scientific">Pseudoxanthomonas composti</name>
    <dbReference type="NCBI Taxonomy" id="2137479"/>
    <lineage>
        <taxon>Bacteria</taxon>
        <taxon>Pseudomonadati</taxon>
        <taxon>Pseudomonadota</taxon>
        <taxon>Gammaproteobacteria</taxon>
        <taxon>Lysobacterales</taxon>
        <taxon>Lysobacteraceae</taxon>
        <taxon>Pseudoxanthomonas</taxon>
    </lineage>
</organism>
<evidence type="ECO:0000313" key="5">
    <source>
        <dbReference type="EMBL" id="RXR06573.1"/>
    </source>
</evidence>
<dbReference type="InterPro" id="IPR018062">
    <property type="entry name" value="HTH_AraC-typ_CS"/>
</dbReference>
<dbReference type="AlphaFoldDB" id="A0A4Q1JWA5"/>
<reference evidence="5 6" key="1">
    <citation type="submission" date="2019-01" db="EMBL/GenBank/DDBJ databases">
        <title>Pseudoxanthomonas composti sp. nov., isolated from compost.</title>
        <authorList>
            <person name="Yang G."/>
        </authorList>
    </citation>
    <scope>NUCLEOTIDE SEQUENCE [LARGE SCALE GENOMIC DNA]</scope>
    <source>
        <strain evidence="5 6">GSS15</strain>
    </source>
</reference>
<dbReference type="InterPro" id="IPR018060">
    <property type="entry name" value="HTH_AraC"/>
</dbReference>
<keyword evidence="3" id="KW-0804">Transcription</keyword>
<keyword evidence="6" id="KW-1185">Reference proteome</keyword>
<dbReference type="SUPFAM" id="SSF46689">
    <property type="entry name" value="Homeodomain-like"/>
    <property type="match status" value="2"/>
</dbReference>
<evidence type="ECO:0000256" key="2">
    <source>
        <dbReference type="ARBA" id="ARBA00023125"/>
    </source>
</evidence>
<dbReference type="InterPro" id="IPR032783">
    <property type="entry name" value="AraC_lig"/>
</dbReference>
<gene>
    <name evidence="5" type="ORF">EPA99_08010</name>
</gene>
<evidence type="ECO:0000313" key="6">
    <source>
        <dbReference type="Proteomes" id="UP000289784"/>
    </source>
</evidence>
<dbReference type="GO" id="GO:0003700">
    <property type="term" value="F:DNA-binding transcription factor activity"/>
    <property type="evidence" value="ECO:0007669"/>
    <property type="project" value="InterPro"/>
</dbReference>
<feature type="domain" description="HTH araC/xylS-type" evidence="4">
    <location>
        <begin position="212"/>
        <end position="310"/>
    </location>
</feature>
<comment type="caution">
    <text evidence="5">The sequence shown here is derived from an EMBL/GenBank/DDBJ whole genome shotgun (WGS) entry which is preliminary data.</text>
</comment>
<proteinExistence type="predicted"/>
<dbReference type="OrthoDB" id="9783876at2"/>
<accession>A0A4Q1JWA5</accession>
<evidence type="ECO:0000259" key="4">
    <source>
        <dbReference type="PROSITE" id="PS01124"/>
    </source>
</evidence>
<dbReference type="PROSITE" id="PS00041">
    <property type="entry name" value="HTH_ARAC_FAMILY_1"/>
    <property type="match status" value="1"/>
</dbReference>
<dbReference type="Pfam" id="PF12852">
    <property type="entry name" value="Cupin_6"/>
    <property type="match status" value="1"/>
</dbReference>
<evidence type="ECO:0000256" key="3">
    <source>
        <dbReference type="ARBA" id="ARBA00023163"/>
    </source>
</evidence>
<dbReference type="Pfam" id="PF12833">
    <property type="entry name" value="HTH_18"/>
    <property type="match status" value="1"/>
</dbReference>
<keyword evidence="1" id="KW-0805">Transcription regulation</keyword>
<dbReference type="SMART" id="SM00342">
    <property type="entry name" value="HTH_ARAC"/>
    <property type="match status" value="1"/>
</dbReference>
<dbReference type="EMBL" id="SAWZ01000003">
    <property type="protein sequence ID" value="RXR06573.1"/>
    <property type="molecule type" value="Genomic_DNA"/>
</dbReference>
<dbReference type="GO" id="GO:0043565">
    <property type="term" value="F:sequence-specific DNA binding"/>
    <property type="evidence" value="ECO:0007669"/>
    <property type="project" value="InterPro"/>
</dbReference>